<feature type="chain" id="PRO_5021207467" description="DUF5683 domain-containing protein" evidence="2">
    <location>
        <begin position="27"/>
        <end position="216"/>
    </location>
</feature>
<reference evidence="4 5" key="1">
    <citation type="submission" date="2019-04" db="EMBL/GenBank/DDBJ databases">
        <authorList>
            <person name="Feng G."/>
            <person name="Zhang J."/>
            <person name="Zhu H."/>
        </authorList>
    </citation>
    <scope>NUCLEOTIDE SEQUENCE [LARGE SCALE GENOMIC DNA]</scope>
    <source>
        <strain evidence="4 5">JCM 31653</strain>
    </source>
</reference>
<evidence type="ECO:0000313" key="5">
    <source>
        <dbReference type="Proteomes" id="UP000297549"/>
    </source>
</evidence>
<keyword evidence="1" id="KW-0472">Membrane</keyword>
<dbReference type="EMBL" id="SRLC01000002">
    <property type="protein sequence ID" value="TGE22390.1"/>
    <property type="molecule type" value="Genomic_DNA"/>
</dbReference>
<keyword evidence="5" id="KW-1185">Reference proteome</keyword>
<sequence length="216" mass="23728">MTTPPNRLAALALLALLLPLAEPAQAQTVTAGPDSAVVSTPAVTQASRRTEKLFGFTMTRPKKAGILAAILPGAGQIYNRKYWKLPLVYGAIGGTLYGEIFYQKLYKEYRTAYYDFRAGRLPSGPNAAQIRDSAYAYRGLTAYRTQRDAFIAYAALAYTLTILDAVVDAHLKDFDISDDLGLHWQPSLLWVPTAALTPGLTFTLTLNNSRPRRPTE</sequence>
<evidence type="ECO:0000313" key="4">
    <source>
        <dbReference type="EMBL" id="TGE22390.1"/>
    </source>
</evidence>
<proteinExistence type="predicted"/>
<feature type="transmembrane region" description="Helical" evidence="1">
    <location>
        <begin position="187"/>
        <end position="206"/>
    </location>
</feature>
<accession>A0A4Z0PX76</accession>
<dbReference type="Pfam" id="PF18935">
    <property type="entry name" value="DUF5683"/>
    <property type="match status" value="1"/>
</dbReference>
<keyword evidence="1" id="KW-1133">Transmembrane helix</keyword>
<keyword evidence="2" id="KW-0732">Signal</keyword>
<dbReference type="OrthoDB" id="9813910at2"/>
<comment type="caution">
    <text evidence="4">The sequence shown here is derived from an EMBL/GenBank/DDBJ whole genome shotgun (WGS) entry which is preliminary data.</text>
</comment>
<dbReference type="Proteomes" id="UP000297549">
    <property type="component" value="Unassembled WGS sequence"/>
</dbReference>
<feature type="transmembrane region" description="Helical" evidence="1">
    <location>
        <begin position="150"/>
        <end position="167"/>
    </location>
</feature>
<evidence type="ECO:0000256" key="1">
    <source>
        <dbReference type="SAM" id="Phobius"/>
    </source>
</evidence>
<dbReference type="RefSeq" id="WP_135464906.1">
    <property type="nucleotide sequence ID" value="NZ_SRLC01000002.1"/>
</dbReference>
<keyword evidence="1" id="KW-0812">Transmembrane</keyword>
<dbReference type="AlphaFoldDB" id="A0A4Z0PX76"/>
<feature type="signal peptide" evidence="2">
    <location>
        <begin position="1"/>
        <end position="26"/>
    </location>
</feature>
<gene>
    <name evidence="4" type="ORF">E5K00_19310</name>
</gene>
<name>A0A4Z0PX76_9BACT</name>
<evidence type="ECO:0000256" key="2">
    <source>
        <dbReference type="SAM" id="SignalP"/>
    </source>
</evidence>
<dbReference type="InterPro" id="IPR043738">
    <property type="entry name" value="DUF5683"/>
</dbReference>
<organism evidence="4 5">
    <name type="scientific">Hymenobacter aquaticus</name>
    <dbReference type="NCBI Taxonomy" id="1867101"/>
    <lineage>
        <taxon>Bacteria</taxon>
        <taxon>Pseudomonadati</taxon>
        <taxon>Bacteroidota</taxon>
        <taxon>Cytophagia</taxon>
        <taxon>Cytophagales</taxon>
        <taxon>Hymenobacteraceae</taxon>
        <taxon>Hymenobacter</taxon>
    </lineage>
</organism>
<evidence type="ECO:0000259" key="3">
    <source>
        <dbReference type="Pfam" id="PF18935"/>
    </source>
</evidence>
<feature type="domain" description="DUF5683" evidence="3">
    <location>
        <begin position="59"/>
        <end position="205"/>
    </location>
</feature>
<protein>
    <recommendedName>
        <fullName evidence="3">DUF5683 domain-containing protein</fullName>
    </recommendedName>
</protein>